<dbReference type="EMBL" id="BFEA01000893">
    <property type="protein sequence ID" value="GBG91310.1"/>
    <property type="molecule type" value="Genomic_DNA"/>
</dbReference>
<proteinExistence type="predicted"/>
<dbReference type="AlphaFoldDB" id="A0A388M9T4"/>
<dbReference type="Proteomes" id="UP000265515">
    <property type="component" value="Unassembled WGS sequence"/>
</dbReference>
<evidence type="ECO:0000256" key="1">
    <source>
        <dbReference type="SAM" id="MobiDB-lite"/>
    </source>
</evidence>
<reference evidence="2 3" key="1">
    <citation type="journal article" date="2018" name="Cell">
        <title>The Chara Genome: Secondary Complexity and Implications for Plant Terrestrialization.</title>
        <authorList>
            <person name="Nishiyama T."/>
            <person name="Sakayama H."/>
            <person name="Vries J.D."/>
            <person name="Buschmann H."/>
            <person name="Saint-Marcoux D."/>
            <person name="Ullrich K.K."/>
            <person name="Haas F.B."/>
            <person name="Vanderstraeten L."/>
            <person name="Becker D."/>
            <person name="Lang D."/>
            <person name="Vosolsobe S."/>
            <person name="Rombauts S."/>
            <person name="Wilhelmsson P.K.I."/>
            <person name="Janitza P."/>
            <person name="Kern R."/>
            <person name="Heyl A."/>
            <person name="Rumpler F."/>
            <person name="Villalobos L.I.A.C."/>
            <person name="Clay J.M."/>
            <person name="Skokan R."/>
            <person name="Toyoda A."/>
            <person name="Suzuki Y."/>
            <person name="Kagoshima H."/>
            <person name="Schijlen E."/>
            <person name="Tajeshwar N."/>
            <person name="Catarino B."/>
            <person name="Hetherington A.J."/>
            <person name="Saltykova A."/>
            <person name="Bonnot C."/>
            <person name="Breuninger H."/>
            <person name="Symeonidi A."/>
            <person name="Radhakrishnan G.V."/>
            <person name="Van Nieuwerburgh F."/>
            <person name="Deforce D."/>
            <person name="Chang C."/>
            <person name="Karol K.G."/>
            <person name="Hedrich R."/>
            <person name="Ulvskov P."/>
            <person name="Glockner G."/>
            <person name="Delwiche C.F."/>
            <person name="Petrasek J."/>
            <person name="Van de Peer Y."/>
            <person name="Friml J."/>
            <person name="Beilby M."/>
            <person name="Dolan L."/>
            <person name="Kohara Y."/>
            <person name="Sugano S."/>
            <person name="Fujiyama A."/>
            <person name="Delaux P.-M."/>
            <person name="Quint M."/>
            <person name="TheiBen G."/>
            <person name="Hagemann M."/>
            <person name="Harholt J."/>
            <person name="Dunand C."/>
            <person name="Zachgo S."/>
            <person name="Langdale J."/>
            <person name="Maumus F."/>
            <person name="Straeten D.V.D."/>
            <person name="Gould S.B."/>
            <person name="Rensing S.A."/>
        </authorList>
    </citation>
    <scope>NUCLEOTIDE SEQUENCE [LARGE SCALE GENOMIC DNA]</scope>
    <source>
        <strain evidence="2 3">S276</strain>
    </source>
</reference>
<sequence length="191" mass="22080">MGGGDRAHPGTAAAREPWEKCKRKLAVEEGDGQKKPRRRKTAEAESGGERAVGTQYDEAAAFWLEYERNDDGEIVEKELPVQLLIDPGKVCDIPPWERYYNHRSLSRDGVKDIKDAMVRQFHEEKGKIWTKNPLVLAPIYKPVTHRPEKAERVHKDVFKREDKDKYFYYPINGQHTVAAMKELYGEPIFEL</sequence>
<gene>
    <name evidence="2" type="ORF">CBR_g52196</name>
</gene>
<name>A0A388M9T4_CHABU</name>
<comment type="caution">
    <text evidence="2">The sequence shown here is derived from an EMBL/GenBank/DDBJ whole genome shotgun (WGS) entry which is preliminary data.</text>
</comment>
<evidence type="ECO:0000313" key="2">
    <source>
        <dbReference type="EMBL" id="GBG91310.1"/>
    </source>
</evidence>
<feature type="compositionally biased region" description="Basic and acidic residues" evidence="1">
    <location>
        <begin position="16"/>
        <end position="34"/>
    </location>
</feature>
<dbReference type="Gramene" id="GBG91310">
    <property type="protein sequence ID" value="GBG91310"/>
    <property type="gene ID" value="CBR_g52196"/>
</dbReference>
<accession>A0A388M9T4</accession>
<organism evidence="2 3">
    <name type="scientific">Chara braunii</name>
    <name type="common">Braun's stonewort</name>
    <dbReference type="NCBI Taxonomy" id="69332"/>
    <lineage>
        <taxon>Eukaryota</taxon>
        <taxon>Viridiplantae</taxon>
        <taxon>Streptophyta</taxon>
        <taxon>Charophyceae</taxon>
        <taxon>Charales</taxon>
        <taxon>Characeae</taxon>
        <taxon>Chara</taxon>
    </lineage>
</organism>
<feature type="region of interest" description="Disordered" evidence="1">
    <location>
        <begin position="1"/>
        <end position="51"/>
    </location>
</feature>
<evidence type="ECO:0000313" key="3">
    <source>
        <dbReference type="Proteomes" id="UP000265515"/>
    </source>
</evidence>
<keyword evidence="3" id="KW-1185">Reference proteome</keyword>
<protein>
    <submittedName>
        <fullName evidence="2">Uncharacterized protein</fullName>
    </submittedName>
</protein>